<dbReference type="Pfam" id="PF00175">
    <property type="entry name" value="NAD_binding_1"/>
    <property type="match status" value="1"/>
</dbReference>
<dbReference type="PANTHER" id="PTHR43513">
    <property type="entry name" value="DIHYDROOROTATE DEHYDROGENASE B (NAD(+)), ELECTRON TRANSFER SUBUNIT"/>
    <property type="match status" value="1"/>
</dbReference>
<dbReference type="CDD" id="cd06221">
    <property type="entry name" value="sulfite_reductase_like"/>
    <property type="match status" value="1"/>
</dbReference>
<keyword evidence="4" id="KW-1185">Reference proteome</keyword>
<dbReference type="GO" id="GO:0051537">
    <property type="term" value="F:2 iron, 2 sulfur cluster binding"/>
    <property type="evidence" value="ECO:0007669"/>
    <property type="project" value="UniProtKB-KW"/>
</dbReference>
<feature type="domain" description="FAD-binding FR-type" evidence="2">
    <location>
        <begin position="11"/>
        <end position="108"/>
    </location>
</feature>
<dbReference type="SUPFAM" id="SSF52343">
    <property type="entry name" value="Ferredoxin reductase-like, C-terminal NADP-linked domain"/>
    <property type="match status" value="1"/>
</dbReference>
<keyword evidence="1" id="KW-0408">Iron</keyword>
<proteinExistence type="predicted"/>
<dbReference type="InterPro" id="IPR039261">
    <property type="entry name" value="FNR_nucleotide-bd"/>
</dbReference>
<dbReference type="Pfam" id="PF10418">
    <property type="entry name" value="DHODB_Fe-S_bind"/>
    <property type="match status" value="1"/>
</dbReference>
<evidence type="ECO:0000259" key="2">
    <source>
        <dbReference type="PROSITE" id="PS51384"/>
    </source>
</evidence>
<evidence type="ECO:0000313" key="4">
    <source>
        <dbReference type="Proteomes" id="UP000198994"/>
    </source>
</evidence>
<feature type="binding site" evidence="1">
    <location>
        <position position="262"/>
    </location>
    <ligand>
        <name>[2Fe-2S] cluster</name>
        <dbReference type="ChEBI" id="CHEBI:190135"/>
    </ligand>
</feature>
<dbReference type="STRING" id="282683.SAMN04488105_12833"/>
<dbReference type="InterPro" id="IPR017938">
    <property type="entry name" value="Riboflavin_synthase-like_b-brl"/>
</dbReference>
<organism evidence="3 4">
    <name type="scientific">Salipiger thiooxidans</name>
    <dbReference type="NCBI Taxonomy" id="282683"/>
    <lineage>
        <taxon>Bacteria</taxon>
        <taxon>Pseudomonadati</taxon>
        <taxon>Pseudomonadota</taxon>
        <taxon>Alphaproteobacteria</taxon>
        <taxon>Rhodobacterales</taxon>
        <taxon>Roseobacteraceae</taxon>
        <taxon>Salipiger</taxon>
    </lineage>
</organism>
<dbReference type="PANTHER" id="PTHR43513:SF1">
    <property type="entry name" value="ANAEROBIC SULFITE REDUCTASE SUBUNIT B"/>
    <property type="match status" value="1"/>
</dbReference>
<keyword evidence="1" id="KW-0411">Iron-sulfur</keyword>
<dbReference type="Gene3D" id="3.40.50.80">
    <property type="entry name" value="Nucleotide-binding domain of ferredoxin-NADP reductase (FNR) module"/>
    <property type="match status" value="1"/>
</dbReference>
<dbReference type="InterPro" id="IPR012165">
    <property type="entry name" value="Cyt_c3_hydrogenase_gsu"/>
</dbReference>
<dbReference type="PROSITE" id="PS51384">
    <property type="entry name" value="FAD_FR"/>
    <property type="match status" value="1"/>
</dbReference>
<keyword evidence="1" id="KW-0001">2Fe-2S</keyword>
<protein>
    <submittedName>
        <fullName evidence="3">NAD(P)H-flavin reductase</fullName>
    </submittedName>
</protein>
<dbReference type="Gene3D" id="2.40.30.10">
    <property type="entry name" value="Translation factors"/>
    <property type="match status" value="1"/>
</dbReference>
<feature type="binding site" evidence="1">
    <location>
        <position position="251"/>
    </location>
    <ligand>
        <name>[2Fe-2S] cluster</name>
        <dbReference type="ChEBI" id="CHEBI:190135"/>
    </ligand>
</feature>
<keyword evidence="1" id="KW-0479">Metal-binding</keyword>
<dbReference type="InterPro" id="IPR050353">
    <property type="entry name" value="PyrK_electron_transfer"/>
</dbReference>
<name>A0A1G7LZX6_9RHOB</name>
<dbReference type="EMBL" id="FNAV01000028">
    <property type="protein sequence ID" value="SDF54951.1"/>
    <property type="molecule type" value="Genomic_DNA"/>
</dbReference>
<comment type="cofactor">
    <cofactor evidence="1">
        <name>[2Fe-2S] cluster</name>
        <dbReference type="ChEBI" id="CHEBI:190135"/>
    </cofactor>
    <text evidence="1">Binds 1 [2Fe-2S] cluster per subunit.</text>
</comment>
<dbReference type="AlphaFoldDB" id="A0A1G7LZX6"/>
<dbReference type="InterPro" id="IPR019480">
    <property type="entry name" value="Dihydroorotate_DH_Fe-S-bd"/>
</dbReference>
<reference evidence="4" key="1">
    <citation type="submission" date="2016-10" db="EMBL/GenBank/DDBJ databases">
        <authorList>
            <person name="Varghese N."/>
            <person name="Submissions S."/>
        </authorList>
    </citation>
    <scope>NUCLEOTIDE SEQUENCE [LARGE SCALE GENOMIC DNA]</scope>
    <source>
        <strain evidence="4">DSM 10146</strain>
    </source>
</reference>
<dbReference type="InterPro" id="IPR017927">
    <property type="entry name" value="FAD-bd_FR_type"/>
</dbReference>
<dbReference type="GO" id="GO:0050660">
    <property type="term" value="F:flavin adenine dinucleotide binding"/>
    <property type="evidence" value="ECO:0007669"/>
    <property type="project" value="InterPro"/>
</dbReference>
<dbReference type="GO" id="GO:0016491">
    <property type="term" value="F:oxidoreductase activity"/>
    <property type="evidence" value="ECO:0007669"/>
    <property type="project" value="InterPro"/>
</dbReference>
<dbReference type="SUPFAM" id="SSF63380">
    <property type="entry name" value="Riboflavin synthase domain-like"/>
    <property type="match status" value="1"/>
</dbReference>
<dbReference type="GO" id="GO:0046872">
    <property type="term" value="F:metal ion binding"/>
    <property type="evidence" value="ECO:0007669"/>
    <property type="project" value="UniProtKB-KW"/>
</dbReference>
<sequence length="282" mass="30760">MPAEAAISGSMRPQPYRVTEVLRELDDVVTLRLAAEDRAPLPFRPGQFNMLYAFATGEIPVSISGDPSRPDELLHTVRRVGAVSSALAQLERGAVLGLRGPFGSHWPVETERGRHLLFVAGGLGLAPLRPAICRALARRADYAGITLVLGARSPREILYAWQLAGWAAAGAMKIHVCVDHAGPEWGGPVGVVTSQFPRALDGIAPDRVSAFLCGPEIMMRHGCGDLEHLGIHPERMWISMERNMKCATGLCGHCQFGADFVCRDGPVFRYRRVRRPLGIREV</sequence>
<gene>
    <name evidence="3" type="ORF">SAMN04488105_12833</name>
</gene>
<dbReference type="InterPro" id="IPR001433">
    <property type="entry name" value="OxRdtase_FAD/NAD-bd"/>
</dbReference>
<dbReference type="PIRSF" id="PIRSF006816">
    <property type="entry name" value="Cyc3_hyd_g"/>
    <property type="match status" value="1"/>
</dbReference>
<evidence type="ECO:0000313" key="3">
    <source>
        <dbReference type="EMBL" id="SDF54951.1"/>
    </source>
</evidence>
<dbReference type="Proteomes" id="UP000198994">
    <property type="component" value="Unassembled WGS sequence"/>
</dbReference>
<accession>A0A1G7LZX6</accession>
<feature type="binding site" evidence="1">
    <location>
        <position position="246"/>
    </location>
    <ligand>
        <name>[2Fe-2S] cluster</name>
        <dbReference type="ChEBI" id="CHEBI:190135"/>
    </ligand>
</feature>
<evidence type="ECO:0000256" key="1">
    <source>
        <dbReference type="PIRSR" id="PIRSR006816-2"/>
    </source>
</evidence>
<feature type="binding site" evidence="1">
    <location>
        <position position="254"/>
    </location>
    <ligand>
        <name>[2Fe-2S] cluster</name>
        <dbReference type="ChEBI" id="CHEBI:190135"/>
    </ligand>
</feature>
<dbReference type="GO" id="GO:0006221">
    <property type="term" value="P:pyrimidine nucleotide biosynthetic process"/>
    <property type="evidence" value="ECO:0007669"/>
    <property type="project" value="InterPro"/>
</dbReference>